<evidence type="ECO:0000256" key="7">
    <source>
        <dbReference type="SAM" id="SignalP"/>
    </source>
</evidence>
<accession>A0A3M8HEW2</accession>
<dbReference type="GO" id="GO:0005886">
    <property type="term" value="C:plasma membrane"/>
    <property type="evidence" value="ECO:0007669"/>
    <property type="project" value="UniProtKB-SubCell"/>
</dbReference>
<evidence type="ECO:0000259" key="8">
    <source>
        <dbReference type="PROSITE" id="PS50983"/>
    </source>
</evidence>
<evidence type="ECO:0000256" key="1">
    <source>
        <dbReference type="ARBA" id="ARBA00004193"/>
    </source>
</evidence>
<dbReference type="Gene3D" id="3.40.50.1980">
    <property type="entry name" value="Nitrogenase molybdenum iron protein domain"/>
    <property type="match status" value="2"/>
</dbReference>
<dbReference type="GO" id="GO:1901678">
    <property type="term" value="P:iron coordination entity transport"/>
    <property type="evidence" value="ECO:0007669"/>
    <property type="project" value="UniProtKB-ARBA"/>
</dbReference>
<feature type="compositionally biased region" description="Low complexity" evidence="6">
    <location>
        <begin position="25"/>
        <end position="34"/>
    </location>
</feature>
<dbReference type="PROSITE" id="PS50983">
    <property type="entry name" value="FE_B12_PBP"/>
    <property type="match status" value="1"/>
</dbReference>
<organism evidence="9 10">
    <name type="scientific">Lysinibacillus halotolerans</name>
    <dbReference type="NCBI Taxonomy" id="1368476"/>
    <lineage>
        <taxon>Bacteria</taxon>
        <taxon>Bacillati</taxon>
        <taxon>Bacillota</taxon>
        <taxon>Bacilli</taxon>
        <taxon>Bacillales</taxon>
        <taxon>Bacillaceae</taxon>
        <taxon>Lysinibacillus</taxon>
    </lineage>
</organism>
<dbReference type="Pfam" id="PF01497">
    <property type="entry name" value="Peripla_BP_2"/>
    <property type="match status" value="1"/>
</dbReference>
<feature type="region of interest" description="Disordered" evidence="6">
    <location>
        <begin position="25"/>
        <end position="49"/>
    </location>
</feature>
<comment type="subcellular location">
    <subcellularLocation>
        <location evidence="1">Cell membrane</location>
        <topology evidence="1">Lipid-anchor</topology>
    </subcellularLocation>
</comment>
<keyword evidence="4 7" id="KW-0732">Signal</keyword>
<proteinExistence type="inferred from homology"/>
<dbReference type="GO" id="GO:0030288">
    <property type="term" value="C:outer membrane-bounded periplasmic space"/>
    <property type="evidence" value="ECO:0007669"/>
    <property type="project" value="TreeGrafter"/>
</dbReference>
<evidence type="ECO:0000313" key="9">
    <source>
        <dbReference type="EMBL" id="RND00839.1"/>
    </source>
</evidence>
<evidence type="ECO:0000256" key="5">
    <source>
        <dbReference type="SAM" id="Coils"/>
    </source>
</evidence>
<name>A0A3M8HEW2_9BACI</name>
<comment type="similarity">
    <text evidence="2">Belongs to the bacterial solute-binding protein 8 family.</text>
</comment>
<keyword evidence="3" id="KW-0813">Transport</keyword>
<feature type="coiled-coil region" evidence="5">
    <location>
        <begin position="176"/>
        <end position="203"/>
    </location>
</feature>
<evidence type="ECO:0000256" key="2">
    <source>
        <dbReference type="ARBA" id="ARBA00008814"/>
    </source>
</evidence>
<dbReference type="EMBL" id="RHLQ01000005">
    <property type="protein sequence ID" value="RND00839.1"/>
    <property type="molecule type" value="Genomic_DNA"/>
</dbReference>
<dbReference type="OrthoDB" id="2417096at2"/>
<dbReference type="AlphaFoldDB" id="A0A3M8HEW2"/>
<feature type="signal peptide" evidence="7">
    <location>
        <begin position="1"/>
        <end position="25"/>
    </location>
</feature>
<protein>
    <submittedName>
        <fullName evidence="9">ABC transporter substrate-binding protein</fullName>
    </submittedName>
</protein>
<feature type="domain" description="Fe/B12 periplasmic-binding" evidence="8">
    <location>
        <begin position="67"/>
        <end position="328"/>
    </location>
</feature>
<keyword evidence="10" id="KW-1185">Reference proteome</keyword>
<comment type="caution">
    <text evidence="9">The sequence shown here is derived from an EMBL/GenBank/DDBJ whole genome shotgun (WGS) entry which is preliminary data.</text>
</comment>
<dbReference type="PROSITE" id="PS51257">
    <property type="entry name" value="PROKAR_LIPOPROTEIN"/>
    <property type="match status" value="1"/>
</dbReference>
<evidence type="ECO:0000256" key="6">
    <source>
        <dbReference type="SAM" id="MobiDB-lite"/>
    </source>
</evidence>
<dbReference type="PANTHER" id="PTHR30532">
    <property type="entry name" value="IRON III DICITRATE-BINDING PERIPLASMIC PROTEIN"/>
    <property type="match status" value="1"/>
</dbReference>
<sequence length="328" mass="35546">MHLFNKKKVGLICASLLALSLAACGNDSSSSEDNTTTKKTEQTETTGSETRTVTDALGNEVSIPNEPKRVIASYLEDYLVALGITPVAQWSVGDGASIQNYLQDKLKDIPTIPHDLPFESVQSFEPDLILMDSASMVEGDKYAQYNKIAPTYVVGKENDNNWRDELKVVGEVFGKEKEAQAVLEEYDQKVATAKAEIEKAVGKPSVAAIWLVGGSYYIVSDKLSSGAVMYEDLGLEVPPVVEEISASGTASWNAVSLEKLVELDADYLFLINSDNTENPNAVSDALWNTIPAVKEGNVFSFSAETAWLYTGPIANSQIVDDIVTSLTK</sequence>
<dbReference type="SUPFAM" id="SSF53807">
    <property type="entry name" value="Helical backbone' metal receptor"/>
    <property type="match status" value="1"/>
</dbReference>
<reference evidence="9 10" key="1">
    <citation type="journal article" date="2014" name="Int. J. Syst. Evol. Microbiol.">
        <title>Lysinibacillus halotolerans sp. nov., isolated from saline-alkaline soil.</title>
        <authorList>
            <person name="Kong D."/>
            <person name="Wang Y."/>
            <person name="Zhao B."/>
            <person name="Li Y."/>
            <person name="Song J."/>
            <person name="Zhai Y."/>
            <person name="Zhang C."/>
            <person name="Wang H."/>
            <person name="Chen X."/>
            <person name="Zhao B."/>
            <person name="Ruan Z."/>
        </authorList>
    </citation>
    <scope>NUCLEOTIDE SEQUENCE [LARGE SCALE GENOMIC DNA]</scope>
    <source>
        <strain evidence="9 10">MCCC 1A12703</strain>
    </source>
</reference>
<dbReference type="InterPro" id="IPR051313">
    <property type="entry name" value="Bact_iron-sidero_bind"/>
</dbReference>
<evidence type="ECO:0000313" key="10">
    <source>
        <dbReference type="Proteomes" id="UP000279909"/>
    </source>
</evidence>
<dbReference type="PANTHER" id="PTHR30532:SF1">
    <property type="entry name" value="IRON(3+)-HYDROXAMATE-BINDING PROTEIN FHUD"/>
    <property type="match status" value="1"/>
</dbReference>
<gene>
    <name evidence="9" type="ORF">EC501_03835</name>
</gene>
<feature type="chain" id="PRO_5039611386" evidence="7">
    <location>
        <begin position="26"/>
        <end position="328"/>
    </location>
</feature>
<evidence type="ECO:0000256" key="3">
    <source>
        <dbReference type="ARBA" id="ARBA00022448"/>
    </source>
</evidence>
<evidence type="ECO:0000256" key="4">
    <source>
        <dbReference type="ARBA" id="ARBA00022729"/>
    </source>
</evidence>
<keyword evidence="5" id="KW-0175">Coiled coil</keyword>
<dbReference type="InterPro" id="IPR002491">
    <property type="entry name" value="ABC_transptr_periplasmic_BD"/>
</dbReference>
<dbReference type="Proteomes" id="UP000279909">
    <property type="component" value="Unassembled WGS sequence"/>
</dbReference>